<keyword evidence="1" id="KW-0812">Transmembrane</keyword>
<keyword evidence="1" id="KW-0472">Membrane</keyword>
<evidence type="ECO:0000313" key="2">
    <source>
        <dbReference type="EMBL" id="MFD1719973.1"/>
    </source>
</evidence>
<evidence type="ECO:0000256" key="1">
    <source>
        <dbReference type="SAM" id="Phobius"/>
    </source>
</evidence>
<feature type="transmembrane region" description="Helical" evidence="1">
    <location>
        <begin position="199"/>
        <end position="232"/>
    </location>
</feature>
<name>A0ABW4L8W8_9MICO</name>
<protein>
    <recommendedName>
        <fullName evidence="4">ABC transporter permease</fullName>
    </recommendedName>
</protein>
<dbReference type="RefSeq" id="WP_377931180.1">
    <property type="nucleotide sequence ID" value="NZ_JBHUEA010000001.1"/>
</dbReference>
<evidence type="ECO:0008006" key="4">
    <source>
        <dbReference type="Google" id="ProtNLM"/>
    </source>
</evidence>
<accession>A0ABW4L8W8</accession>
<proteinExistence type="predicted"/>
<comment type="caution">
    <text evidence="2">The sequence shown here is derived from an EMBL/GenBank/DDBJ whole genome shotgun (WGS) entry which is preliminary data.</text>
</comment>
<evidence type="ECO:0000313" key="3">
    <source>
        <dbReference type="Proteomes" id="UP001597347"/>
    </source>
</evidence>
<keyword evidence="1" id="KW-1133">Transmembrane helix</keyword>
<feature type="transmembrane region" description="Helical" evidence="1">
    <location>
        <begin position="129"/>
        <end position="155"/>
    </location>
</feature>
<feature type="transmembrane region" description="Helical" evidence="1">
    <location>
        <begin position="161"/>
        <end position="187"/>
    </location>
</feature>
<dbReference type="Proteomes" id="UP001597347">
    <property type="component" value="Unassembled WGS sequence"/>
</dbReference>
<sequence length="274" mass="27149">MTAVRPVQPIGSARADTSRVRFRSVLRSELGKLASLRSLRVSMAAVPLLLAGGMLLRAWAYALTAQHGPVGVAPAAAWADVVDIGAHGGELAVVVLTAIAAGSEYTARAAVSTYLAVPRRLVVLAAKTVVVLAATVVLAAVGLLAGALLSAPFMARADLDAAWTAVAGPAASAAALLLIVGAVTLAIGTLTRSTAAGITIVLAILLAGGAVAGLLGVVLGVDLVPFTLTYAAGVLTTLRDPAGPATLVGEGLVTAAWVVVPGAAAALALVRRDV</sequence>
<gene>
    <name evidence="2" type="ORF">ACFSBI_00280</name>
</gene>
<feature type="transmembrane region" description="Helical" evidence="1">
    <location>
        <begin position="252"/>
        <end position="270"/>
    </location>
</feature>
<reference evidence="3" key="1">
    <citation type="journal article" date="2019" name="Int. J. Syst. Evol. Microbiol.">
        <title>The Global Catalogue of Microorganisms (GCM) 10K type strain sequencing project: providing services to taxonomists for standard genome sequencing and annotation.</title>
        <authorList>
            <consortium name="The Broad Institute Genomics Platform"/>
            <consortium name="The Broad Institute Genome Sequencing Center for Infectious Disease"/>
            <person name="Wu L."/>
            <person name="Ma J."/>
        </authorList>
    </citation>
    <scope>NUCLEOTIDE SEQUENCE [LARGE SCALE GENOMIC DNA]</scope>
    <source>
        <strain evidence="3">CGMCC 1.12471</strain>
    </source>
</reference>
<keyword evidence="3" id="KW-1185">Reference proteome</keyword>
<organism evidence="2 3">
    <name type="scientific">Amnibacterium endophyticum</name>
    <dbReference type="NCBI Taxonomy" id="2109337"/>
    <lineage>
        <taxon>Bacteria</taxon>
        <taxon>Bacillati</taxon>
        <taxon>Actinomycetota</taxon>
        <taxon>Actinomycetes</taxon>
        <taxon>Micrococcales</taxon>
        <taxon>Microbacteriaceae</taxon>
        <taxon>Amnibacterium</taxon>
    </lineage>
</organism>
<dbReference type="EMBL" id="JBHUEA010000001">
    <property type="protein sequence ID" value="MFD1719973.1"/>
    <property type="molecule type" value="Genomic_DNA"/>
</dbReference>